<dbReference type="EMBL" id="JBHLWM010000001">
    <property type="protein sequence ID" value="MFC0239573.1"/>
    <property type="molecule type" value="Genomic_DNA"/>
</dbReference>
<evidence type="ECO:0000313" key="2">
    <source>
        <dbReference type="EMBL" id="MFC0239573.1"/>
    </source>
</evidence>
<reference evidence="2 3" key="1">
    <citation type="submission" date="2024-09" db="EMBL/GenBank/DDBJ databases">
        <authorList>
            <person name="Sun Q."/>
            <person name="Mori K."/>
        </authorList>
    </citation>
    <scope>NUCLEOTIDE SEQUENCE [LARGE SCALE GENOMIC DNA]</scope>
    <source>
        <strain evidence="2 3">KCTC 23279</strain>
    </source>
</reference>
<accession>A0ABV6EMX7</accession>
<protein>
    <submittedName>
        <fullName evidence="2">Uncharacterized protein</fullName>
    </submittedName>
</protein>
<dbReference type="RefSeq" id="WP_378384515.1">
    <property type="nucleotide sequence ID" value="NZ_JBHLWM010000001.1"/>
</dbReference>
<feature type="region of interest" description="Disordered" evidence="1">
    <location>
        <begin position="41"/>
        <end position="82"/>
    </location>
</feature>
<proteinExistence type="predicted"/>
<name>A0ABV6EMX7_9BRAD</name>
<keyword evidence="3" id="KW-1185">Reference proteome</keyword>
<comment type="caution">
    <text evidence="2">The sequence shown here is derived from an EMBL/GenBank/DDBJ whole genome shotgun (WGS) entry which is preliminary data.</text>
</comment>
<evidence type="ECO:0000256" key="1">
    <source>
        <dbReference type="SAM" id="MobiDB-lite"/>
    </source>
</evidence>
<organism evidence="2 3">
    <name type="scientific">Rhodopseudomonas telluris</name>
    <dbReference type="NCBI Taxonomy" id="644215"/>
    <lineage>
        <taxon>Bacteria</taxon>
        <taxon>Pseudomonadati</taxon>
        <taxon>Pseudomonadota</taxon>
        <taxon>Alphaproteobacteria</taxon>
        <taxon>Hyphomicrobiales</taxon>
        <taxon>Nitrobacteraceae</taxon>
        <taxon>Rhodopseudomonas</taxon>
    </lineage>
</organism>
<dbReference type="Proteomes" id="UP001589775">
    <property type="component" value="Unassembled WGS sequence"/>
</dbReference>
<evidence type="ECO:0000313" key="3">
    <source>
        <dbReference type="Proteomes" id="UP001589775"/>
    </source>
</evidence>
<gene>
    <name evidence="2" type="ORF">ACFFJ6_03795</name>
</gene>
<sequence>MTSSKSLNNEPVARSASLDTQPHVPASQISIKQQPVELSAHYSHSSVQAEETHLAASETISSAAGASPGPVDAAGSDVSKREAAERAEILKRIAAFRNLQVKLRQDREKYYDETMARARSLLSQPLKPRR</sequence>
<feature type="region of interest" description="Disordered" evidence="1">
    <location>
        <begin position="1"/>
        <end position="27"/>
    </location>
</feature>